<feature type="region of interest" description="Disordered" evidence="1">
    <location>
        <begin position="1"/>
        <end position="66"/>
    </location>
</feature>
<evidence type="ECO:0000313" key="2">
    <source>
        <dbReference type="EMBL" id="GFO12772.1"/>
    </source>
</evidence>
<reference evidence="2 3" key="1">
    <citation type="journal article" date="2021" name="Elife">
        <title>Chloroplast acquisition without the gene transfer in kleptoplastic sea slugs, Plakobranchus ocellatus.</title>
        <authorList>
            <person name="Maeda T."/>
            <person name="Takahashi S."/>
            <person name="Yoshida T."/>
            <person name="Shimamura S."/>
            <person name="Takaki Y."/>
            <person name="Nagai Y."/>
            <person name="Toyoda A."/>
            <person name="Suzuki Y."/>
            <person name="Arimoto A."/>
            <person name="Ishii H."/>
            <person name="Satoh N."/>
            <person name="Nishiyama T."/>
            <person name="Hasebe M."/>
            <person name="Maruyama T."/>
            <person name="Minagawa J."/>
            <person name="Obokata J."/>
            <person name="Shigenobu S."/>
        </authorList>
    </citation>
    <scope>NUCLEOTIDE SEQUENCE [LARGE SCALE GENOMIC DNA]</scope>
</reference>
<accession>A0AAV4AZQ8</accession>
<feature type="compositionally biased region" description="Basic and acidic residues" evidence="1">
    <location>
        <begin position="31"/>
        <end position="40"/>
    </location>
</feature>
<comment type="caution">
    <text evidence="2">The sequence shown here is derived from an EMBL/GenBank/DDBJ whole genome shotgun (WGS) entry which is preliminary data.</text>
</comment>
<dbReference type="EMBL" id="BLXT01004458">
    <property type="protein sequence ID" value="GFO12772.1"/>
    <property type="molecule type" value="Genomic_DNA"/>
</dbReference>
<dbReference type="Proteomes" id="UP000735302">
    <property type="component" value="Unassembled WGS sequence"/>
</dbReference>
<sequence length="113" mass="12636">MDTRITISVSKITVEEEEDEEEEREEEEAEKEEKRRRSDPRLPGPPSVQGISGGTRTRNRRIPTDFRAGSLSATCLRASWKFGNALVSIVANDLKINRAPTPETNQTPKGSII</sequence>
<name>A0AAV4AZQ8_9GAST</name>
<dbReference type="AlphaFoldDB" id="A0AAV4AZQ8"/>
<feature type="compositionally biased region" description="Polar residues" evidence="1">
    <location>
        <begin position="1"/>
        <end position="11"/>
    </location>
</feature>
<gene>
    <name evidence="2" type="ORF">PoB_003927700</name>
</gene>
<keyword evidence="3" id="KW-1185">Reference proteome</keyword>
<organism evidence="2 3">
    <name type="scientific">Plakobranchus ocellatus</name>
    <dbReference type="NCBI Taxonomy" id="259542"/>
    <lineage>
        <taxon>Eukaryota</taxon>
        <taxon>Metazoa</taxon>
        <taxon>Spiralia</taxon>
        <taxon>Lophotrochozoa</taxon>
        <taxon>Mollusca</taxon>
        <taxon>Gastropoda</taxon>
        <taxon>Heterobranchia</taxon>
        <taxon>Euthyneura</taxon>
        <taxon>Panpulmonata</taxon>
        <taxon>Sacoglossa</taxon>
        <taxon>Placobranchoidea</taxon>
        <taxon>Plakobranchidae</taxon>
        <taxon>Plakobranchus</taxon>
    </lineage>
</organism>
<evidence type="ECO:0000313" key="3">
    <source>
        <dbReference type="Proteomes" id="UP000735302"/>
    </source>
</evidence>
<evidence type="ECO:0000256" key="1">
    <source>
        <dbReference type="SAM" id="MobiDB-lite"/>
    </source>
</evidence>
<proteinExistence type="predicted"/>
<protein>
    <submittedName>
        <fullName evidence="2">Uncharacterized protein</fullName>
    </submittedName>
</protein>
<feature type="compositionally biased region" description="Acidic residues" evidence="1">
    <location>
        <begin position="15"/>
        <end position="30"/>
    </location>
</feature>